<dbReference type="InterPro" id="IPR036637">
    <property type="entry name" value="Phosphohistidine_dom_sf"/>
</dbReference>
<proteinExistence type="predicted"/>
<feature type="domain" description="PEP-utilising enzyme mobile" evidence="3">
    <location>
        <begin position="438"/>
        <end position="507"/>
    </location>
</feature>
<reference evidence="4 5" key="1">
    <citation type="submission" date="2018-05" db="EMBL/GenBank/DDBJ databases">
        <title>Streptomyces venezuelae.</title>
        <authorList>
            <person name="Kim W."/>
            <person name="Lee N."/>
            <person name="Cho B.-K."/>
        </authorList>
    </citation>
    <scope>NUCLEOTIDE SEQUENCE [LARGE SCALE GENOMIC DNA]</scope>
    <source>
        <strain evidence="4 5">ATCC 14584</strain>
    </source>
</reference>
<dbReference type="GO" id="GO:0016772">
    <property type="term" value="F:transferase activity, transferring phosphorus-containing groups"/>
    <property type="evidence" value="ECO:0007669"/>
    <property type="project" value="InterPro"/>
</dbReference>
<accession>A0A5P2BZR8</accession>
<evidence type="ECO:0000256" key="2">
    <source>
        <dbReference type="SAM" id="MobiDB-lite"/>
    </source>
</evidence>
<dbReference type="Pfam" id="PF00391">
    <property type="entry name" value="PEP-utilizers"/>
    <property type="match status" value="1"/>
</dbReference>
<feature type="coiled-coil region" evidence="1">
    <location>
        <begin position="156"/>
        <end position="183"/>
    </location>
</feature>
<dbReference type="InterPro" id="IPR051549">
    <property type="entry name" value="PEP_Utilizing_Enz"/>
</dbReference>
<keyword evidence="1" id="KW-0175">Coiled coil</keyword>
<dbReference type="RefSeq" id="WP_150216591.1">
    <property type="nucleotide sequence ID" value="NZ_CP029192.1"/>
</dbReference>
<gene>
    <name evidence="4" type="ORF">DEJ48_14940</name>
</gene>
<protein>
    <recommendedName>
        <fullName evidence="3">PEP-utilising enzyme mobile domain-containing protein</fullName>
    </recommendedName>
</protein>
<dbReference type="SUPFAM" id="SSF52009">
    <property type="entry name" value="Phosphohistidine domain"/>
    <property type="match status" value="1"/>
</dbReference>
<dbReference type="PANTHER" id="PTHR43615:SF1">
    <property type="entry name" value="PPDK_N DOMAIN-CONTAINING PROTEIN"/>
    <property type="match status" value="1"/>
</dbReference>
<dbReference type="PANTHER" id="PTHR43615">
    <property type="entry name" value="PHOSPHOENOLPYRUVATE SYNTHASE-RELATED"/>
    <property type="match status" value="1"/>
</dbReference>
<sequence length="513" mass="55983">MTAVAPAAAEAGTEGPEETRERGRAPFSRVDTSVHPTLRVYSAGNFGEVAPERLSPMSWSLVGRPMELGTRRFIGRVLGKPRWTTGSTYIFTGYLGLRPYHNLTAYCHVADEVALTEPEDVTEAYFEGVTPPPPSDVERVMGWRKVMVGPRMLNELLRLRTRNAKLEQQVFAFEQDVREARENGIDWRLGEFAVRGKKLLEIAWEVHITCTSGAVAAEVIRRKVTDRLVPQASSVAGWLREPSELPWNRLFGLTGMQSGPSDFLEKVFYEVADDHLPWADYAIRPMAKPAEGGESVSDVSPREALIGMKSALRGRAVDASVLFLGDMMSVREQSKSLAMRLLHVHRTLARELARARGVADADWPYLSMDELSGAAVPGPAEIEERRESCAEALALAMPDYLDLRPGVSGAAAPERRPAGVSPGVCEGPVIGIEDMPTEEGAVLVCESADANIMPILPFVGAVVTARGSQYSHVAILCREMGVPAVVSHPLATQLTPGRRVHVNGDTGEVRTLD</sequence>
<dbReference type="Gene3D" id="3.50.30.10">
    <property type="entry name" value="Phosphohistidine domain"/>
    <property type="match status" value="1"/>
</dbReference>
<dbReference type="Proteomes" id="UP000322927">
    <property type="component" value="Chromosome"/>
</dbReference>
<dbReference type="EMBL" id="CP029192">
    <property type="protein sequence ID" value="QES34521.1"/>
    <property type="molecule type" value="Genomic_DNA"/>
</dbReference>
<dbReference type="InterPro" id="IPR008279">
    <property type="entry name" value="PEP-util_enz_mobile_dom"/>
</dbReference>
<feature type="region of interest" description="Disordered" evidence="2">
    <location>
        <begin position="1"/>
        <end position="26"/>
    </location>
</feature>
<evidence type="ECO:0000313" key="5">
    <source>
        <dbReference type="Proteomes" id="UP000322927"/>
    </source>
</evidence>
<dbReference type="AlphaFoldDB" id="A0A5P2BZR8"/>
<evidence type="ECO:0000313" key="4">
    <source>
        <dbReference type="EMBL" id="QES34521.1"/>
    </source>
</evidence>
<dbReference type="OrthoDB" id="9765468at2"/>
<evidence type="ECO:0000259" key="3">
    <source>
        <dbReference type="Pfam" id="PF00391"/>
    </source>
</evidence>
<name>A0A5P2BZR8_STRVZ</name>
<feature type="compositionally biased region" description="Low complexity" evidence="2">
    <location>
        <begin position="1"/>
        <end position="14"/>
    </location>
</feature>
<organism evidence="4 5">
    <name type="scientific">Streptomyces venezuelae</name>
    <dbReference type="NCBI Taxonomy" id="54571"/>
    <lineage>
        <taxon>Bacteria</taxon>
        <taxon>Bacillati</taxon>
        <taxon>Actinomycetota</taxon>
        <taxon>Actinomycetes</taxon>
        <taxon>Kitasatosporales</taxon>
        <taxon>Streptomycetaceae</taxon>
        <taxon>Streptomyces</taxon>
    </lineage>
</organism>
<evidence type="ECO:0000256" key="1">
    <source>
        <dbReference type="SAM" id="Coils"/>
    </source>
</evidence>